<proteinExistence type="predicted"/>
<reference evidence="3" key="1">
    <citation type="journal article" date="2005" name="Int. J. Syst. Evol. Microbiol.">
        <title>Methanofollis formosanus sp. nov., isolated from a fish pond.</title>
        <authorList>
            <person name="Wu S.Y."/>
            <person name="Chen S.C."/>
            <person name="Lai M.C."/>
        </authorList>
    </citation>
    <scope>NUCLEOTIDE SEQUENCE</scope>
    <source>
        <strain evidence="3">ML15</strain>
    </source>
</reference>
<evidence type="ECO:0000313" key="3">
    <source>
        <dbReference type="EMBL" id="QYZ80123.1"/>
    </source>
</evidence>
<dbReference type="InterPro" id="IPR011856">
    <property type="entry name" value="tRNA_endonuc-like_dom_sf"/>
</dbReference>
<dbReference type="Gene3D" id="3.40.1350.10">
    <property type="match status" value="1"/>
</dbReference>
<reference evidence="3" key="2">
    <citation type="submission" date="2019-03" db="EMBL/GenBank/DDBJ databases">
        <authorList>
            <person name="Chen S.-C."/>
            <person name="Wu S.-Y."/>
            <person name="Lai M.-C."/>
        </authorList>
    </citation>
    <scope>NUCLEOTIDE SEQUENCE</scope>
    <source>
        <strain evidence="3">ML15</strain>
    </source>
</reference>
<dbReference type="CDD" id="cd22341">
    <property type="entry name" value="NucS-like"/>
    <property type="match status" value="1"/>
</dbReference>
<feature type="domain" description="Endonuclease NucS C-terminal" evidence="2">
    <location>
        <begin position="26"/>
        <end position="96"/>
    </location>
</feature>
<dbReference type="GO" id="GO:0003677">
    <property type="term" value="F:DNA binding"/>
    <property type="evidence" value="ECO:0007669"/>
    <property type="project" value="UniProtKB-KW"/>
</dbReference>
<dbReference type="InterPro" id="IPR048301">
    <property type="entry name" value="NucS_C"/>
</dbReference>
<name>A0A8G1A3M1_9EURY</name>
<evidence type="ECO:0000259" key="2">
    <source>
        <dbReference type="Pfam" id="PF01939"/>
    </source>
</evidence>
<dbReference type="InterPro" id="IPR002793">
    <property type="entry name" value="Endonuclease_NucS"/>
</dbReference>
<dbReference type="Pfam" id="PF01939">
    <property type="entry name" value="NucS_C"/>
    <property type="match status" value="1"/>
</dbReference>
<dbReference type="EMBL" id="CP037968">
    <property type="protein sequence ID" value="QYZ80123.1"/>
    <property type="molecule type" value="Genomic_DNA"/>
</dbReference>
<keyword evidence="4" id="KW-1185">Reference proteome</keyword>
<organism evidence="3 4">
    <name type="scientific">Methanofollis formosanus</name>
    <dbReference type="NCBI Taxonomy" id="299308"/>
    <lineage>
        <taxon>Archaea</taxon>
        <taxon>Methanobacteriati</taxon>
        <taxon>Methanobacteriota</taxon>
        <taxon>Stenosarchaea group</taxon>
        <taxon>Methanomicrobia</taxon>
        <taxon>Methanomicrobiales</taxon>
        <taxon>Methanomicrobiaceae</taxon>
        <taxon>Methanofollis</taxon>
    </lineage>
</organism>
<dbReference type="Proteomes" id="UP000826709">
    <property type="component" value="Chromosome"/>
</dbReference>
<protein>
    <submittedName>
        <fullName evidence="3">DUF91 domain-containing protein</fullName>
    </submittedName>
</protein>
<keyword evidence="1" id="KW-0238">DNA-binding</keyword>
<sequence length="361" mass="40929">MPIEVCLWNISSDHVQKIEYSSIESEKRLEDILCSDLSVLDDGLLLIGRQVPTGSGKYIDMLAMDPTGKLTIIELKKSRTPRDVVAQVLDYASWVADLSYTDVKAICDQFHQKDFESLFEETFGIAPPETVNQEHDMMIVCSELDNETERILTYLSENYHVPINAVFFRFFADAEAEYLSRSWLIDPREAEERSGQARTPAKAEPWNGRDFVVNLDSCDGVSTWEDARNYGFVSAGGGTWYSKTLRNLFPGARVFAMVPGKGYVGVGTVRAESVPIREFRVVHEGKETAILDLPLVCEGVKHDPDDPERCEYFVRVEWSKTVPEDEAFWTKGLRANQNSAFKLRNTFTLERLVEHFGVEEG</sequence>
<dbReference type="AlphaFoldDB" id="A0A8G1A3M1"/>
<accession>A0A8G1A3M1</accession>
<dbReference type="OrthoDB" id="102225at2157"/>
<evidence type="ECO:0000313" key="4">
    <source>
        <dbReference type="Proteomes" id="UP000826709"/>
    </source>
</evidence>
<dbReference type="GO" id="GO:0004519">
    <property type="term" value="F:endonuclease activity"/>
    <property type="evidence" value="ECO:0007669"/>
    <property type="project" value="InterPro"/>
</dbReference>
<dbReference type="KEGG" id="mfk:E2N92_12140"/>
<gene>
    <name evidence="3" type="ORF">E2N92_12140</name>
</gene>
<dbReference type="RefSeq" id="WP_220681434.1">
    <property type="nucleotide sequence ID" value="NZ_CP037968.1"/>
</dbReference>
<evidence type="ECO:0000256" key="1">
    <source>
        <dbReference type="ARBA" id="ARBA00023125"/>
    </source>
</evidence>